<evidence type="ECO:0000313" key="2">
    <source>
        <dbReference type="Proteomes" id="UP001222275"/>
    </source>
</evidence>
<proteinExistence type="predicted"/>
<accession>A0ABY8CDL5</accession>
<dbReference type="Gene3D" id="3.40.190.10">
    <property type="entry name" value="Periplasmic binding protein-like II"/>
    <property type="match status" value="1"/>
</dbReference>
<dbReference type="PROSITE" id="PS51257">
    <property type="entry name" value="PROKAR_LIPOPROTEIN"/>
    <property type="match status" value="1"/>
</dbReference>
<dbReference type="Proteomes" id="UP001222275">
    <property type="component" value="Chromosome"/>
</dbReference>
<organism evidence="1 2">
    <name type="scientific">Thiomicrorhabdus lithotrophica</name>
    <dbReference type="NCBI Taxonomy" id="2949997"/>
    <lineage>
        <taxon>Bacteria</taxon>
        <taxon>Pseudomonadati</taxon>
        <taxon>Pseudomonadota</taxon>
        <taxon>Gammaproteobacteria</taxon>
        <taxon>Thiotrichales</taxon>
        <taxon>Piscirickettsiaceae</taxon>
        <taxon>Thiomicrorhabdus</taxon>
    </lineage>
</organism>
<dbReference type="PANTHER" id="PTHR30024">
    <property type="entry name" value="ALIPHATIC SULFONATES-BINDING PROTEIN-RELATED"/>
    <property type="match status" value="1"/>
</dbReference>
<dbReference type="RefSeq" id="WP_275595016.1">
    <property type="nucleotide sequence ID" value="NZ_CP102381.1"/>
</dbReference>
<name>A0ABY8CDL5_9GAMM</name>
<dbReference type="EMBL" id="CP102381">
    <property type="protein sequence ID" value="WEJ62760.1"/>
    <property type="molecule type" value="Genomic_DNA"/>
</dbReference>
<evidence type="ECO:0008006" key="3">
    <source>
        <dbReference type="Google" id="ProtNLM"/>
    </source>
</evidence>
<dbReference type="SUPFAM" id="SSF53850">
    <property type="entry name" value="Periplasmic binding protein-like II"/>
    <property type="match status" value="1"/>
</dbReference>
<gene>
    <name evidence="1" type="ORF">NR989_00515</name>
</gene>
<protein>
    <recommendedName>
        <fullName evidence="3">NitT/TauT family transport system substrate-binding protein</fullName>
    </recommendedName>
</protein>
<reference evidence="1 2" key="1">
    <citation type="submission" date="2022-06" db="EMBL/GenBank/DDBJ databases">
        <title>Thiomicrohabdus sp. nov, an obligately chemolithoautotrophic, sulfur-oxidizing bacterium isolated from beach of Guanyin Mountain. Amoy.</title>
        <authorList>
            <person name="Zhu H."/>
        </authorList>
    </citation>
    <scope>NUCLEOTIDE SEQUENCE [LARGE SCALE GENOMIC DNA]</scope>
    <source>
        <strain evidence="1 2">XGS-01</strain>
    </source>
</reference>
<keyword evidence="2" id="KW-1185">Reference proteome</keyword>
<evidence type="ECO:0000313" key="1">
    <source>
        <dbReference type="EMBL" id="WEJ62760.1"/>
    </source>
</evidence>
<sequence>MHKTGYKLIALFFLIVVLLYSCGTQQKPPIKIVANSWIGYSPLFYAKDKGWLDEINIEVSNVVSLGESMMTYRTGHFHGIAGTQYEYQKLHEQHSDLIPIIMFNRSNGGDMVMSNQSISDLQNTSDTIDVFLEIDSINYLVFKDFINANQLNDKNFNFINKDQLRIVTQLKTEQTNQPTIIITYVPYNFELAKHGFKTIASTKDTLDIIVLDALYTPKEVFMENRETFEQLKSLISRALKDLKQDPKAYYAVVKPYLEEVSYKDFKAALNDIEWLNKTLSDEMIEKMNSIEFPTRDLL</sequence>